<reference evidence="7 8" key="1">
    <citation type="journal article" date="2016" name="Nat. Commun.">
        <title>Thousands of microbial genomes shed light on interconnected biogeochemical processes in an aquifer system.</title>
        <authorList>
            <person name="Anantharaman K."/>
            <person name="Brown C.T."/>
            <person name="Hug L.A."/>
            <person name="Sharon I."/>
            <person name="Castelle C.J."/>
            <person name="Probst A.J."/>
            <person name="Thomas B.C."/>
            <person name="Singh A."/>
            <person name="Wilkins M.J."/>
            <person name="Karaoz U."/>
            <person name="Brodie E.L."/>
            <person name="Williams K.H."/>
            <person name="Hubbard S.S."/>
            <person name="Banfield J.F."/>
        </authorList>
    </citation>
    <scope>NUCLEOTIDE SEQUENCE [LARGE SCALE GENOMIC DNA]</scope>
</reference>
<keyword evidence="2 4" id="KW-0479">Metal-binding</keyword>
<dbReference type="GO" id="GO:0020037">
    <property type="term" value="F:heme binding"/>
    <property type="evidence" value="ECO:0007669"/>
    <property type="project" value="InterPro"/>
</dbReference>
<dbReference type="InterPro" id="IPR036909">
    <property type="entry name" value="Cyt_c-like_dom_sf"/>
</dbReference>
<name>A0A1F8EJE2_9BACT</name>
<accession>A0A1F8EJE2</accession>
<gene>
    <name evidence="7" type="ORF">A2650_03380</name>
</gene>
<dbReference type="EMBL" id="MGJD01000012">
    <property type="protein sequence ID" value="OGN00964.1"/>
    <property type="molecule type" value="Genomic_DNA"/>
</dbReference>
<dbReference type="PROSITE" id="PS51007">
    <property type="entry name" value="CYTC"/>
    <property type="match status" value="1"/>
</dbReference>
<keyword evidence="3 4" id="KW-0408">Iron</keyword>
<evidence type="ECO:0000259" key="6">
    <source>
        <dbReference type="PROSITE" id="PS51007"/>
    </source>
</evidence>
<evidence type="ECO:0000256" key="5">
    <source>
        <dbReference type="SAM" id="Phobius"/>
    </source>
</evidence>
<comment type="caution">
    <text evidence="7">The sequence shown here is derived from an EMBL/GenBank/DDBJ whole genome shotgun (WGS) entry which is preliminary data.</text>
</comment>
<evidence type="ECO:0000256" key="4">
    <source>
        <dbReference type="PROSITE-ProRule" id="PRU00433"/>
    </source>
</evidence>
<keyword evidence="1 4" id="KW-0349">Heme</keyword>
<proteinExistence type="predicted"/>
<keyword evidence="5" id="KW-0812">Transmembrane</keyword>
<sequence length="131" mass="14573">MTQEQEGEREKMKEKKAYVLVYCATIVLVVCITSAASAQTRKNTGRVIFMERCAACHAPNGKGNLNVIAMVNGDISRIDLTDETTAKKQDVDLRSTILDGRGLMPAHKDKLTAVEVDHVLKFIRQLGKKRK</sequence>
<feature type="domain" description="Cytochrome c" evidence="6">
    <location>
        <begin position="40"/>
        <end position="127"/>
    </location>
</feature>
<feature type="transmembrane region" description="Helical" evidence="5">
    <location>
        <begin position="17"/>
        <end position="36"/>
    </location>
</feature>
<dbReference type="SUPFAM" id="SSF46626">
    <property type="entry name" value="Cytochrome c"/>
    <property type="match status" value="1"/>
</dbReference>
<dbReference type="Proteomes" id="UP000177117">
    <property type="component" value="Unassembled WGS sequence"/>
</dbReference>
<evidence type="ECO:0000256" key="1">
    <source>
        <dbReference type="ARBA" id="ARBA00022617"/>
    </source>
</evidence>
<organism evidence="7 8">
    <name type="scientific">Candidatus Yanofskybacteria bacterium RIFCSPHIGHO2_01_FULL_41_53</name>
    <dbReference type="NCBI Taxonomy" id="1802663"/>
    <lineage>
        <taxon>Bacteria</taxon>
        <taxon>Candidatus Yanofskyibacteriota</taxon>
    </lineage>
</organism>
<evidence type="ECO:0000256" key="3">
    <source>
        <dbReference type="ARBA" id="ARBA00023004"/>
    </source>
</evidence>
<dbReference type="GO" id="GO:0046872">
    <property type="term" value="F:metal ion binding"/>
    <property type="evidence" value="ECO:0007669"/>
    <property type="project" value="UniProtKB-KW"/>
</dbReference>
<keyword evidence="5" id="KW-0472">Membrane</keyword>
<dbReference type="Gene3D" id="1.10.760.10">
    <property type="entry name" value="Cytochrome c-like domain"/>
    <property type="match status" value="1"/>
</dbReference>
<dbReference type="GO" id="GO:0009055">
    <property type="term" value="F:electron transfer activity"/>
    <property type="evidence" value="ECO:0007669"/>
    <property type="project" value="InterPro"/>
</dbReference>
<dbReference type="Pfam" id="PF13442">
    <property type="entry name" value="Cytochrome_CBB3"/>
    <property type="match status" value="1"/>
</dbReference>
<evidence type="ECO:0000313" key="8">
    <source>
        <dbReference type="Proteomes" id="UP000177117"/>
    </source>
</evidence>
<protein>
    <recommendedName>
        <fullName evidence="6">Cytochrome c domain-containing protein</fullName>
    </recommendedName>
</protein>
<dbReference type="InterPro" id="IPR009056">
    <property type="entry name" value="Cyt_c-like_dom"/>
</dbReference>
<dbReference type="AlphaFoldDB" id="A0A1F8EJE2"/>
<keyword evidence="5" id="KW-1133">Transmembrane helix</keyword>
<evidence type="ECO:0000256" key="2">
    <source>
        <dbReference type="ARBA" id="ARBA00022723"/>
    </source>
</evidence>
<evidence type="ECO:0000313" key="7">
    <source>
        <dbReference type="EMBL" id="OGN00964.1"/>
    </source>
</evidence>